<feature type="compositionally biased region" description="Basic residues" evidence="1">
    <location>
        <begin position="137"/>
        <end position="150"/>
    </location>
</feature>
<feature type="compositionally biased region" description="Basic residues" evidence="1">
    <location>
        <begin position="105"/>
        <end position="116"/>
    </location>
</feature>
<feature type="compositionally biased region" description="Basic residues" evidence="1">
    <location>
        <begin position="160"/>
        <end position="173"/>
    </location>
</feature>
<dbReference type="AlphaFoldDB" id="Q603P4"/>
<gene>
    <name evidence="2" type="ordered locus">MCA2759</name>
</gene>
<feature type="compositionally biased region" description="Basic residues" evidence="1">
    <location>
        <begin position="64"/>
        <end position="78"/>
    </location>
</feature>
<organism evidence="2 3">
    <name type="scientific">Methylococcus capsulatus (strain ATCC 33009 / NCIMB 11132 / Bath)</name>
    <dbReference type="NCBI Taxonomy" id="243233"/>
    <lineage>
        <taxon>Bacteria</taxon>
        <taxon>Pseudomonadati</taxon>
        <taxon>Pseudomonadota</taxon>
        <taxon>Gammaproteobacteria</taxon>
        <taxon>Methylococcales</taxon>
        <taxon>Methylococcaceae</taxon>
        <taxon>Methylococcus</taxon>
    </lineage>
</organism>
<reference evidence="2 3" key="1">
    <citation type="journal article" date="2004" name="PLoS Biol.">
        <title>Genomic insights into methanotrophy: the complete genome sequence of Methylococcus capsulatus (Bath).</title>
        <authorList>
            <person name="Ward N.L."/>
            <person name="Larsen O."/>
            <person name="Sakwa J."/>
            <person name="Bruseth L."/>
            <person name="Khouri H.M."/>
            <person name="Durkin A.S."/>
            <person name="Dimitrov G."/>
            <person name="Jiang L."/>
            <person name="Scanlan D."/>
            <person name="Kang K.H."/>
            <person name="Lewis M.R."/>
            <person name="Nelson K.E."/>
            <person name="Methe B.A."/>
            <person name="Wu M."/>
            <person name="Heidelberg J.F."/>
            <person name="Paulsen I.T."/>
            <person name="Fouts D.E."/>
            <person name="Ravel J."/>
            <person name="Tettelin H."/>
            <person name="Ren Q."/>
            <person name="Read T.D."/>
            <person name="DeBoy R.T."/>
            <person name="Seshadri R."/>
            <person name="Salzberg S.L."/>
            <person name="Jensen H.B."/>
            <person name="Birkeland N.K."/>
            <person name="Nelson W.C."/>
            <person name="Dodson R.J."/>
            <person name="Grindhaug S.H."/>
            <person name="Holt I.E."/>
            <person name="Eidhammer I."/>
            <person name="Jonasen I."/>
            <person name="Vanaken S."/>
            <person name="Utterback T.R."/>
            <person name="Feldblyum T.V."/>
            <person name="Fraser C.M."/>
            <person name="Lillehaug J.R."/>
            <person name="Eisen J.A."/>
        </authorList>
    </citation>
    <scope>NUCLEOTIDE SEQUENCE [LARGE SCALE GENOMIC DNA]</scope>
    <source>
        <strain evidence="3">ATCC 33009 / NCIMB 11132 / Bath</strain>
    </source>
</reference>
<proteinExistence type="predicted"/>
<evidence type="ECO:0000256" key="1">
    <source>
        <dbReference type="SAM" id="MobiDB-lite"/>
    </source>
</evidence>
<feature type="compositionally biased region" description="Basic residues" evidence="1">
    <location>
        <begin position="15"/>
        <end position="24"/>
    </location>
</feature>
<protein>
    <submittedName>
        <fullName evidence="2">Uncharacterized protein</fullName>
    </submittedName>
</protein>
<accession>Q603P4</accession>
<dbReference type="KEGG" id="mca:MCA2759"/>
<evidence type="ECO:0000313" key="3">
    <source>
        <dbReference type="Proteomes" id="UP000006821"/>
    </source>
</evidence>
<dbReference type="HOGENOM" id="CLU_1413715_0_0_6"/>
<feature type="compositionally biased region" description="Basic and acidic residues" evidence="1">
    <location>
        <begin position="117"/>
        <end position="130"/>
    </location>
</feature>
<dbReference type="EMBL" id="AE017282">
    <property type="protein sequence ID" value="AAU91156.1"/>
    <property type="molecule type" value="Genomic_DNA"/>
</dbReference>
<name>Q603P4_METCA</name>
<feature type="compositionally biased region" description="Basic residues" evidence="1">
    <location>
        <begin position="181"/>
        <end position="192"/>
    </location>
</feature>
<evidence type="ECO:0000313" key="2">
    <source>
        <dbReference type="EMBL" id="AAU91156.1"/>
    </source>
</evidence>
<feature type="region of interest" description="Disordered" evidence="1">
    <location>
        <begin position="1"/>
        <end position="42"/>
    </location>
</feature>
<dbReference type="Proteomes" id="UP000006821">
    <property type="component" value="Chromosome"/>
</dbReference>
<sequence length="192" mass="22713">MGRPGENLDSDVRQRSRARRKPGSRRTAGGQPLIRTGTHHTAFSAVPSLRKSARLIRTPLADRLRHRPTARKARRGRDKYRDSARNRAARRTPGPGRSGTPYRCWSRRRSRRRRRACLRDRRPQRRKDSSRAPCRSRGTRPQHLHGRRPAHQHDAELRRRSPPHPLRPRRKHHQQPDLRYLHPRRPRRRGIG</sequence>
<feature type="region of interest" description="Disordered" evidence="1">
    <location>
        <begin position="60"/>
        <end position="192"/>
    </location>
</feature>